<dbReference type="Proteomes" id="UP000241829">
    <property type="component" value="Chromosome"/>
</dbReference>
<feature type="compositionally biased region" description="Polar residues" evidence="1">
    <location>
        <begin position="44"/>
        <end position="62"/>
    </location>
</feature>
<protein>
    <submittedName>
        <fullName evidence="2">Uncharacterized protein</fullName>
    </submittedName>
</protein>
<feature type="compositionally biased region" description="Basic and acidic residues" evidence="1">
    <location>
        <begin position="1"/>
        <end position="12"/>
    </location>
</feature>
<dbReference type="AlphaFoldDB" id="A0A2P1NHJ6"/>
<proteinExistence type="predicted"/>
<reference evidence="3" key="1">
    <citation type="submission" date="2018-03" db="EMBL/GenBank/DDBJ databases">
        <title>Genome sequencing of Melaminivora sp. strain SC2-7.</title>
        <authorList>
            <person name="Kim S.-J."/>
            <person name="Heo J."/>
            <person name="Ahn J.-H."/>
            <person name="Kwon S.-W."/>
        </authorList>
    </citation>
    <scope>NUCLEOTIDE SEQUENCE [LARGE SCALE GENOMIC DNA]</scope>
    <source>
        <strain evidence="3">SC2-7</strain>
    </source>
</reference>
<evidence type="ECO:0000313" key="3">
    <source>
        <dbReference type="Proteomes" id="UP000241829"/>
    </source>
</evidence>
<sequence>MHPQDEKTDKDVSPQTGKGRPDERDAAAQANAQESAQRRDRQNDVGSDNQPQQQRGTNLDKF</sequence>
<dbReference type="RefSeq" id="WP_106845082.1">
    <property type="nucleotide sequence ID" value="NZ_CP027792.1"/>
</dbReference>
<feature type="region of interest" description="Disordered" evidence="1">
    <location>
        <begin position="1"/>
        <end position="62"/>
    </location>
</feature>
<accession>A0A2P1NHJ6</accession>
<evidence type="ECO:0000256" key="1">
    <source>
        <dbReference type="SAM" id="MobiDB-lite"/>
    </source>
</evidence>
<gene>
    <name evidence="2" type="ORF">C7H73_01735</name>
</gene>
<keyword evidence="3" id="KW-1185">Reference proteome</keyword>
<organism evidence="2 3">
    <name type="scientific">Pulveribacter suum</name>
    <dbReference type="NCBI Taxonomy" id="2116657"/>
    <lineage>
        <taxon>Bacteria</taxon>
        <taxon>Pseudomonadati</taxon>
        <taxon>Pseudomonadota</taxon>
        <taxon>Betaproteobacteria</taxon>
        <taxon>Burkholderiales</taxon>
        <taxon>Comamonadaceae</taxon>
        <taxon>Pulveribacter</taxon>
    </lineage>
</organism>
<dbReference type="KEGG" id="melm:C7H73_01735"/>
<dbReference type="EMBL" id="CP027792">
    <property type="protein sequence ID" value="AVP56521.1"/>
    <property type="molecule type" value="Genomic_DNA"/>
</dbReference>
<evidence type="ECO:0000313" key="2">
    <source>
        <dbReference type="EMBL" id="AVP56521.1"/>
    </source>
</evidence>
<name>A0A2P1NHJ6_9BURK</name>